<accession>A0A563E432</accession>
<feature type="modified residue" description="4-aspartylphosphate" evidence="1">
    <location>
        <position position="75"/>
    </location>
</feature>
<keyword evidence="1" id="KW-0597">Phosphoprotein</keyword>
<dbReference type="SUPFAM" id="SSF52172">
    <property type="entry name" value="CheY-like"/>
    <property type="match status" value="1"/>
</dbReference>
<organism evidence="3 4">
    <name type="scientific">Leekyejoonella antrihumi</name>
    <dbReference type="NCBI Taxonomy" id="1660198"/>
    <lineage>
        <taxon>Bacteria</taxon>
        <taxon>Bacillati</taxon>
        <taxon>Actinomycetota</taxon>
        <taxon>Actinomycetes</taxon>
        <taxon>Micrococcales</taxon>
        <taxon>Dermacoccaceae</taxon>
        <taxon>Leekyejoonella</taxon>
    </lineage>
</organism>
<keyword evidence="4" id="KW-1185">Reference proteome</keyword>
<dbReference type="EMBL" id="VCQV01000008">
    <property type="protein sequence ID" value="TWP36992.1"/>
    <property type="molecule type" value="Genomic_DNA"/>
</dbReference>
<evidence type="ECO:0000256" key="1">
    <source>
        <dbReference type="PROSITE-ProRule" id="PRU00169"/>
    </source>
</evidence>
<protein>
    <submittedName>
        <fullName evidence="3">Response regulator</fullName>
    </submittedName>
</protein>
<dbReference type="GO" id="GO:0000160">
    <property type="term" value="P:phosphorelay signal transduction system"/>
    <property type="evidence" value="ECO:0007669"/>
    <property type="project" value="InterPro"/>
</dbReference>
<dbReference type="SMART" id="SM00448">
    <property type="entry name" value="REC"/>
    <property type="match status" value="1"/>
</dbReference>
<gene>
    <name evidence="3" type="ORF">FGL98_08015</name>
</gene>
<name>A0A563E432_9MICO</name>
<dbReference type="PROSITE" id="PS50110">
    <property type="entry name" value="RESPONSE_REGULATORY"/>
    <property type="match status" value="1"/>
</dbReference>
<dbReference type="Gene3D" id="3.40.50.2300">
    <property type="match status" value="1"/>
</dbReference>
<dbReference type="OrthoDB" id="3395459at2"/>
<evidence type="ECO:0000259" key="2">
    <source>
        <dbReference type="PROSITE" id="PS50110"/>
    </source>
</evidence>
<evidence type="ECO:0000313" key="4">
    <source>
        <dbReference type="Proteomes" id="UP000320244"/>
    </source>
</evidence>
<feature type="domain" description="Response regulatory" evidence="2">
    <location>
        <begin position="20"/>
        <end position="139"/>
    </location>
</feature>
<dbReference type="InterPro" id="IPR011006">
    <property type="entry name" value="CheY-like_superfamily"/>
</dbReference>
<sequence>MSPTSSAVSAPTSSTMHSLTVLLYSDDIATRDVVRVGAGRRPARDVEIDSWFECATAQAVVDAVETQKFDLLILDGEAAKVGGLGLTRQLKNEIFQCPPVIVLTGRAADGWLASWSEADAAVPHPIDPLVLTSTIADVARRTSSR</sequence>
<reference evidence="3 4" key="1">
    <citation type="submission" date="2019-05" db="EMBL/GenBank/DDBJ databases">
        <authorList>
            <person name="Lee S.D."/>
        </authorList>
    </citation>
    <scope>NUCLEOTIDE SEQUENCE [LARGE SCALE GENOMIC DNA]</scope>
    <source>
        <strain evidence="3 4">C5-26</strain>
    </source>
</reference>
<dbReference type="RefSeq" id="WP_146316235.1">
    <property type="nucleotide sequence ID" value="NZ_VCQV01000008.1"/>
</dbReference>
<dbReference type="AlphaFoldDB" id="A0A563E432"/>
<dbReference type="InterPro" id="IPR001789">
    <property type="entry name" value="Sig_transdc_resp-reg_receiver"/>
</dbReference>
<proteinExistence type="predicted"/>
<reference evidence="3 4" key="2">
    <citation type="submission" date="2019-08" db="EMBL/GenBank/DDBJ databases">
        <title>Jejuicoccus antrihumi gen. nov., sp. nov., a new member of the family Dermacoccaceae isolated from a cave.</title>
        <authorList>
            <person name="Schumann P."/>
            <person name="Kim I.S."/>
        </authorList>
    </citation>
    <scope>NUCLEOTIDE SEQUENCE [LARGE SCALE GENOMIC DNA]</scope>
    <source>
        <strain evidence="3 4">C5-26</strain>
    </source>
</reference>
<dbReference type="Proteomes" id="UP000320244">
    <property type="component" value="Unassembled WGS sequence"/>
</dbReference>
<evidence type="ECO:0000313" key="3">
    <source>
        <dbReference type="EMBL" id="TWP36992.1"/>
    </source>
</evidence>
<comment type="caution">
    <text evidence="3">The sequence shown here is derived from an EMBL/GenBank/DDBJ whole genome shotgun (WGS) entry which is preliminary data.</text>
</comment>